<sequence>MEIPRKQPCRKKEYQKVSFELKLSIIDQINNGLISANFASKKYNISRGTIAYWREKLSNYKSHNKNMSKDEEIRRLKAKIEDLEGVKELQQDIIVEFEKVTGQELSKKLLPESLALEIAKKKKKLSK</sequence>
<dbReference type="Proteomes" id="UP000605990">
    <property type="component" value="Unassembled WGS sequence"/>
</dbReference>
<comment type="caution">
    <text evidence="2">The sequence shown here is derived from an EMBL/GenBank/DDBJ whole genome shotgun (WGS) entry which is preliminary data.</text>
</comment>
<dbReference type="Gene3D" id="1.10.10.10">
    <property type="entry name" value="Winged helix-like DNA-binding domain superfamily/Winged helix DNA-binding domain"/>
    <property type="match status" value="1"/>
</dbReference>
<dbReference type="RefSeq" id="WP_166131628.1">
    <property type="nucleotide sequence ID" value="NZ_JAANOQ010000013.1"/>
</dbReference>
<dbReference type="SUPFAM" id="SSF48295">
    <property type="entry name" value="TrpR-like"/>
    <property type="match status" value="1"/>
</dbReference>
<accession>A0ABR7J284</accession>
<dbReference type="InterPro" id="IPR010921">
    <property type="entry name" value="Trp_repressor/repl_initiator"/>
</dbReference>
<protein>
    <submittedName>
        <fullName evidence="2">DNA-binding protein</fullName>
    </submittedName>
</protein>
<keyword evidence="2" id="KW-0238">DNA-binding</keyword>
<proteinExistence type="predicted"/>
<dbReference type="GO" id="GO:0003677">
    <property type="term" value="F:DNA binding"/>
    <property type="evidence" value="ECO:0007669"/>
    <property type="project" value="UniProtKB-KW"/>
</dbReference>
<organism evidence="2 3">
    <name type="scientific">Flavobacterium bernardetii</name>
    <dbReference type="NCBI Taxonomy" id="2813823"/>
    <lineage>
        <taxon>Bacteria</taxon>
        <taxon>Pseudomonadati</taxon>
        <taxon>Bacteroidota</taxon>
        <taxon>Flavobacteriia</taxon>
        <taxon>Flavobacteriales</taxon>
        <taxon>Flavobacteriaceae</taxon>
        <taxon>Flavobacterium</taxon>
    </lineage>
</organism>
<feature type="coiled-coil region" evidence="1">
    <location>
        <begin position="66"/>
        <end position="93"/>
    </location>
</feature>
<evidence type="ECO:0000256" key="1">
    <source>
        <dbReference type="SAM" id="Coils"/>
    </source>
</evidence>
<dbReference type="EMBL" id="JACRUN010000013">
    <property type="protein sequence ID" value="MBC5836196.1"/>
    <property type="molecule type" value="Genomic_DNA"/>
</dbReference>
<keyword evidence="3" id="KW-1185">Reference proteome</keyword>
<keyword evidence="1" id="KW-0175">Coiled coil</keyword>
<name>A0ABR7J284_9FLAO</name>
<evidence type="ECO:0000313" key="2">
    <source>
        <dbReference type="EMBL" id="MBC5836196.1"/>
    </source>
</evidence>
<reference evidence="2 3" key="1">
    <citation type="submission" date="2020-08" db="EMBL/GenBank/DDBJ databases">
        <title>Description of novel Flavobacterium F-408 isolate.</title>
        <authorList>
            <person name="Saticioglu I.B."/>
            <person name="Duman M."/>
            <person name="Altun S."/>
        </authorList>
    </citation>
    <scope>NUCLEOTIDE SEQUENCE [LARGE SCALE GENOMIC DNA]</scope>
    <source>
        <strain evidence="2 3">F-408</strain>
    </source>
</reference>
<dbReference type="InterPro" id="IPR036388">
    <property type="entry name" value="WH-like_DNA-bd_sf"/>
</dbReference>
<evidence type="ECO:0000313" key="3">
    <source>
        <dbReference type="Proteomes" id="UP000605990"/>
    </source>
</evidence>
<gene>
    <name evidence="2" type="ORF">H8R27_15000</name>
</gene>